<dbReference type="PANTHER" id="PTHR30111:SF1">
    <property type="entry name" value="33 KDA CHAPERONIN"/>
    <property type="match status" value="1"/>
</dbReference>
<dbReference type="EMBL" id="MTHD01000002">
    <property type="protein sequence ID" value="OMG54620.1"/>
    <property type="molecule type" value="Genomic_DNA"/>
</dbReference>
<keyword evidence="5" id="KW-0676">Redox-active center</keyword>
<dbReference type="Gene3D" id="3.90.1280.10">
    <property type="entry name" value="HSP33 redox switch-like"/>
    <property type="match status" value="1"/>
</dbReference>
<dbReference type="InterPro" id="IPR016154">
    <property type="entry name" value="Heat_shock_Hsp33_C"/>
</dbReference>
<dbReference type="OrthoDB" id="9793753at2"/>
<dbReference type="InterPro" id="IPR016153">
    <property type="entry name" value="Heat_shock_Hsp33_N"/>
</dbReference>
<protein>
    <submittedName>
        <fullName evidence="6">Molecular chaperone Hsp33</fullName>
    </submittedName>
</protein>
<keyword evidence="3" id="KW-1015">Disulfide bond</keyword>
<keyword evidence="4" id="KW-0143">Chaperone</keyword>
<evidence type="ECO:0000256" key="1">
    <source>
        <dbReference type="ARBA" id="ARBA00022490"/>
    </source>
</evidence>
<dbReference type="SUPFAM" id="SSF64397">
    <property type="entry name" value="Hsp33 domain"/>
    <property type="match status" value="1"/>
</dbReference>
<evidence type="ECO:0000256" key="3">
    <source>
        <dbReference type="ARBA" id="ARBA00023157"/>
    </source>
</evidence>
<dbReference type="GO" id="GO:0044183">
    <property type="term" value="F:protein folding chaperone"/>
    <property type="evidence" value="ECO:0007669"/>
    <property type="project" value="TreeGrafter"/>
</dbReference>
<dbReference type="InterPro" id="IPR000397">
    <property type="entry name" value="Heat_shock_Hsp33"/>
</dbReference>
<dbReference type="Pfam" id="PF01430">
    <property type="entry name" value="HSP33"/>
    <property type="match status" value="1"/>
</dbReference>
<evidence type="ECO:0000256" key="5">
    <source>
        <dbReference type="ARBA" id="ARBA00023284"/>
    </source>
</evidence>
<evidence type="ECO:0000256" key="4">
    <source>
        <dbReference type="ARBA" id="ARBA00023186"/>
    </source>
</evidence>
<keyword evidence="1" id="KW-0963">Cytoplasm</keyword>
<dbReference type="GO" id="GO:0051082">
    <property type="term" value="F:unfolded protein binding"/>
    <property type="evidence" value="ECO:0007669"/>
    <property type="project" value="InterPro"/>
</dbReference>
<comment type="caution">
    <text evidence="6">The sequence shown here is derived from an EMBL/GenBank/DDBJ whole genome shotgun (WGS) entry which is preliminary data.</text>
</comment>
<dbReference type="SUPFAM" id="SSF118352">
    <property type="entry name" value="HSP33 redox switch-like"/>
    <property type="match status" value="1"/>
</dbReference>
<dbReference type="RefSeq" id="WP_076092833.1">
    <property type="nucleotide sequence ID" value="NZ_MTHD01000002.1"/>
</dbReference>
<dbReference type="Gene3D" id="1.10.287.480">
    <property type="entry name" value="helix hairpin bin"/>
    <property type="match status" value="1"/>
</dbReference>
<dbReference type="Proteomes" id="UP000187526">
    <property type="component" value="Unassembled WGS sequence"/>
</dbReference>
<dbReference type="InterPro" id="IPR023212">
    <property type="entry name" value="Hsp33_helix_hairpin_bin_dom_sf"/>
</dbReference>
<dbReference type="AlphaFoldDB" id="A0A1R1I7L5"/>
<dbReference type="PIRSF" id="PIRSF005261">
    <property type="entry name" value="Heat_shock_Hsp33"/>
    <property type="match status" value="1"/>
</dbReference>
<keyword evidence="2" id="KW-0862">Zinc</keyword>
<dbReference type="Gene3D" id="3.55.30.10">
    <property type="entry name" value="Hsp33 domain"/>
    <property type="match status" value="1"/>
</dbReference>
<accession>A0A1R1I7L5</accession>
<organism evidence="6 7">
    <name type="scientific">Azonexus hydrophilus</name>
    <dbReference type="NCBI Taxonomy" id="418702"/>
    <lineage>
        <taxon>Bacteria</taxon>
        <taxon>Pseudomonadati</taxon>
        <taxon>Pseudomonadota</taxon>
        <taxon>Betaproteobacteria</taxon>
        <taxon>Rhodocyclales</taxon>
        <taxon>Azonexaceae</taxon>
        <taxon>Azonexus</taxon>
    </lineage>
</organism>
<reference evidence="6 7" key="1">
    <citation type="submission" date="2016-10" db="EMBL/GenBank/DDBJ databases">
        <title>Alkaliphiles isolated from bioreactors.</title>
        <authorList>
            <person name="Salah Z."/>
            <person name="Rout S.P."/>
            <person name="Humphreys P.N."/>
        </authorList>
    </citation>
    <scope>NUCLEOTIDE SEQUENCE [LARGE SCALE GENOMIC DNA]</scope>
    <source>
        <strain evidence="6 7">ZS02</strain>
    </source>
</reference>
<keyword evidence="7" id="KW-1185">Reference proteome</keyword>
<dbReference type="STRING" id="418702.BJN45_05195"/>
<name>A0A1R1I7L5_9RHOO</name>
<sequence>MSASTIRRFIFEGLDIRGAIVHLGDAWEQMQAGRDYQPTVAQLLGETAAVTALIAGQLKQPGRLTLQLRGNGPIQLLVMDCNEALQMRGMARSNPVVLPAPVQELLGAHQGGQLLMSLDLPTARQPYQSYVPMVGDSIAQIFEHYLEQSEQQPSRLFTTASPRAAVCLFLQKLPQADQHDPDGWHRITQLAATVKPAELLELDAETLLGRLFHEEIEARGIRIYDPQTVVYHCPEDWEKVRDMIRSLGREDAETIVAEHGEILIRDDICNRDYRFSPEDVAALFDDYAGRSIH</sequence>
<dbReference type="GO" id="GO:0005737">
    <property type="term" value="C:cytoplasm"/>
    <property type="evidence" value="ECO:0007669"/>
    <property type="project" value="InterPro"/>
</dbReference>
<dbReference type="PANTHER" id="PTHR30111">
    <property type="entry name" value="33 KDA CHAPERONIN"/>
    <property type="match status" value="1"/>
</dbReference>
<evidence type="ECO:0000256" key="2">
    <source>
        <dbReference type="ARBA" id="ARBA00022833"/>
    </source>
</evidence>
<proteinExistence type="predicted"/>
<dbReference type="CDD" id="cd00498">
    <property type="entry name" value="Hsp33"/>
    <property type="match status" value="1"/>
</dbReference>
<gene>
    <name evidence="6" type="ORF">BJN45_05195</name>
</gene>
<evidence type="ECO:0000313" key="7">
    <source>
        <dbReference type="Proteomes" id="UP000187526"/>
    </source>
</evidence>
<evidence type="ECO:0000313" key="6">
    <source>
        <dbReference type="EMBL" id="OMG54620.1"/>
    </source>
</evidence>
<dbReference type="GO" id="GO:0042026">
    <property type="term" value="P:protein refolding"/>
    <property type="evidence" value="ECO:0007669"/>
    <property type="project" value="TreeGrafter"/>
</dbReference>